<accession>A0A133ZVZ0</accession>
<dbReference type="AlphaFoldDB" id="A0A133ZVZ0"/>
<protein>
    <submittedName>
        <fullName evidence="1">Uncharacterized protein</fullName>
    </submittedName>
</protein>
<organism evidence="1 2">
    <name type="scientific">Lachnoanaerobaculum saburreum</name>
    <dbReference type="NCBI Taxonomy" id="467210"/>
    <lineage>
        <taxon>Bacteria</taxon>
        <taxon>Bacillati</taxon>
        <taxon>Bacillota</taxon>
        <taxon>Clostridia</taxon>
        <taxon>Lachnospirales</taxon>
        <taxon>Lachnospiraceae</taxon>
        <taxon>Lachnoanaerobaculum</taxon>
    </lineage>
</organism>
<evidence type="ECO:0000313" key="2">
    <source>
        <dbReference type="Proteomes" id="UP000070394"/>
    </source>
</evidence>
<gene>
    <name evidence="1" type="ORF">HMPREF1866_00868</name>
</gene>
<keyword evidence="2" id="KW-1185">Reference proteome</keyword>
<name>A0A133ZVZ0_9FIRM</name>
<evidence type="ECO:0000313" key="1">
    <source>
        <dbReference type="EMBL" id="KXB59599.1"/>
    </source>
</evidence>
<reference evidence="2" key="1">
    <citation type="submission" date="2016-01" db="EMBL/GenBank/DDBJ databases">
        <authorList>
            <person name="Mitreva M."/>
            <person name="Pepin K.H."/>
            <person name="Mihindukulasuriya K.A."/>
            <person name="Fulton R."/>
            <person name="Fronick C."/>
            <person name="O'Laughlin M."/>
            <person name="Miner T."/>
            <person name="Herter B."/>
            <person name="Rosa B.A."/>
            <person name="Cordes M."/>
            <person name="Tomlinson C."/>
            <person name="Wollam A."/>
            <person name="Palsikar V.B."/>
            <person name="Mardis E.R."/>
            <person name="Wilson R.K."/>
        </authorList>
    </citation>
    <scope>NUCLEOTIDE SEQUENCE [LARGE SCALE GENOMIC DNA]</scope>
    <source>
        <strain evidence="2">DNF00896</strain>
    </source>
</reference>
<comment type="caution">
    <text evidence="1">The sequence shown here is derived from an EMBL/GenBank/DDBJ whole genome shotgun (WGS) entry which is preliminary data.</text>
</comment>
<dbReference type="EMBL" id="LSDA01000028">
    <property type="protein sequence ID" value="KXB59599.1"/>
    <property type="molecule type" value="Genomic_DNA"/>
</dbReference>
<sequence>MSEILRGVETGAILYYKSGQKIVCYNLSIKTQNERIFMSGFKHYDEDFKQSFVNLYQTGKIQTEFFLNILL</sequence>
<dbReference type="PATRIC" id="fig|467210.3.peg.856"/>
<proteinExistence type="predicted"/>
<dbReference type="Proteomes" id="UP000070394">
    <property type="component" value="Unassembled WGS sequence"/>
</dbReference>